<dbReference type="EMBL" id="RKIT01000002">
    <property type="protein sequence ID" value="RSC15939.1"/>
    <property type="molecule type" value="Genomic_DNA"/>
</dbReference>
<sequence>MVVNKKILISSDKAASKFTVYVLSAYIISLKYNALRLSLEESIQNITLSTTRSLYSPQQFHIMNVMMTCLFD</sequence>
<gene>
    <name evidence="1" type="ORF">EGS84_02805</name>
</gene>
<reference evidence="2" key="1">
    <citation type="submission" date="2018-10" db="EMBL/GenBank/DDBJ databases">
        <title>FDA dAtabase for Regulatory Grade micrObial Sequences (FDA-ARGOS): Supporting development and validation of Infectious Disease Dx tests.</title>
        <authorList>
            <person name="Goldberg B."/>
            <person name="Campos J."/>
            <person name="Tallon L."/>
            <person name="Sadzewicz L."/>
            <person name="Zhao X."/>
            <person name="Vavikolanu K."/>
            <person name="Mehta A."/>
            <person name="Aluvathingal J."/>
            <person name="Nadendla S."/>
            <person name="Geyer C."/>
            <person name="Nandy P."/>
            <person name="Yan Y."/>
            <person name="Sichtig H."/>
        </authorList>
    </citation>
    <scope>NUCLEOTIDE SEQUENCE [LARGE SCALE GENOMIC DNA]</scope>
    <source>
        <strain evidence="2">FDAARGOS_526</strain>
    </source>
</reference>
<evidence type="ECO:0000313" key="2">
    <source>
        <dbReference type="Proteomes" id="UP000282299"/>
    </source>
</evidence>
<name>A0AAQ1A343_CITKO</name>
<protein>
    <submittedName>
        <fullName evidence="1">Uncharacterized protein</fullName>
    </submittedName>
</protein>
<dbReference type="Proteomes" id="UP000282299">
    <property type="component" value="Unassembled WGS sequence"/>
</dbReference>
<comment type="caution">
    <text evidence="1">The sequence shown here is derived from an EMBL/GenBank/DDBJ whole genome shotgun (WGS) entry which is preliminary data.</text>
</comment>
<accession>A0AAQ1A343</accession>
<evidence type="ECO:0000313" key="1">
    <source>
        <dbReference type="EMBL" id="RSC15939.1"/>
    </source>
</evidence>
<organism evidence="1 2">
    <name type="scientific">Citrobacter koseri</name>
    <name type="common">Citrobacter diversus</name>
    <dbReference type="NCBI Taxonomy" id="545"/>
    <lineage>
        <taxon>Bacteria</taxon>
        <taxon>Pseudomonadati</taxon>
        <taxon>Pseudomonadota</taxon>
        <taxon>Gammaproteobacteria</taxon>
        <taxon>Enterobacterales</taxon>
        <taxon>Enterobacteriaceae</taxon>
        <taxon>Citrobacter</taxon>
    </lineage>
</organism>
<proteinExistence type="predicted"/>
<dbReference type="AlphaFoldDB" id="A0AAQ1A343"/>